<protein>
    <submittedName>
        <fullName evidence="1">Uncharacterized protein</fullName>
    </submittedName>
</protein>
<dbReference type="AlphaFoldDB" id="A0A1H7X3J8"/>
<dbReference type="Proteomes" id="UP000198953">
    <property type="component" value="Unassembled WGS sequence"/>
</dbReference>
<dbReference type="RefSeq" id="WP_091102831.1">
    <property type="nucleotide sequence ID" value="NZ_FOBF01000011.1"/>
</dbReference>
<proteinExistence type="predicted"/>
<sequence length="60" mass="6748">MPERAKVQAEAGERHLDDERARNINGLGKVLAGWTAEEVADFAVYLRRFNTDVERLAGHP</sequence>
<evidence type="ECO:0000313" key="2">
    <source>
        <dbReference type="Proteomes" id="UP000198953"/>
    </source>
</evidence>
<keyword evidence="2" id="KW-1185">Reference proteome</keyword>
<gene>
    <name evidence="1" type="ORF">SAMN05660976_04740</name>
</gene>
<dbReference type="STRING" id="46177.SAMN05660976_04740"/>
<name>A0A1H7X3J8_9ACTN</name>
<accession>A0A1H7X3J8</accession>
<reference evidence="1 2" key="1">
    <citation type="submission" date="2016-10" db="EMBL/GenBank/DDBJ databases">
        <authorList>
            <person name="de Groot N.N."/>
        </authorList>
    </citation>
    <scope>NUCLEOTIDE SEQUENCE [LARGE SCALE GENOMIC DNA]</scope>
    <source>
        <strain evidence="1 2">DSM 43357</strain>
    </source>
</reference>
<dbReference type="EMBL" id="FOBF01000011">
    <property type="protein sequence ID" value="SEM28406.1"/>
    <property type="molecule type" value="Genomic_DNA"/>
</dbReference>
<organism evidence="1 2">
    <name type="scientific">Nonomuraea pusilla</name>
    <dbReference type="NCBI Taxonomy" id="46177"/>
    <lineage>
        <taxon>Bacteria</taxon>
        <taxon>Bacillati</taxon>
        <taxon>Actinomycetota</taxon>
        <taxon>Actinomycetes</taxon>
        <taxon>Streptosporangiales</taxon>
        <taxon>Streptosporangiaceae</taxon>
        <taxon>Nonomuraea</taxon>
    </lineage>
</organism>
<dbReference type="OrthoDB" id="3239785at2"/>
<evidence type="ECO:0000313" key="1">
    <source>
        <dbReference type="EMBL" id="SEM28406.1"/>
    </source>
</evidence>